<name>A0A9K3PA04_9STRA</name>
<feature type="compositionally biased region" description="Basic residues" evidence="1">
    <location>
        <begin position="63"/>
        <end position="73"/>
    </location>
</feature>
<reference evidence="2" key="1">
    <citation type="journal article" date="2021" name="Sci. Rep.">
        <title>Diploid genomic architecture of Nitzschia inconspicua, an elite biomass production diatom.</title>
        <authorList>
            <person name="Oliver A."/>
            <person name="Podell S."/>
            <person name="Pinowska A."/>
            <person name="Traller J.C."/>
            <person name="Smith S.R."/>
            <person name="McClure R."/>
            <person name="Beliaev A."/>
            <person name="Bohutskyi P."/>
            <person name="Hill E.A."/>
            <person name="Rabines A."/>
            <person name="Zheng H."/>
            <person name="Allen L.Z."/>
            <person name="Kuo A."/>
            <person name="Grigoriev I.V."/>
            <person name="Allen A.E."/>
            <person name="Hazlebeck D."/>
            <person name="Allen E.E."/>
        </authorList>
    </citation>
    <scope>NUCLEOTIDE SEQUENCE</scope>
    <source>
        <strain evidence="2">Hildebrandi</strain>
    </source>
</reference>
<accession>A0A9K3PA04</accession>
<gene>
    <name evidence="2" type="ORF">IV203_024480</name>
</gene>
<comment type="caution">
    <text evidence="2">The sequence shown here is derived from an EMBL/GenBank/DDBJ whole genome shotgun (WGS) entry which is preliminary data.</text>
</comment>
<evidence type="ECO:0000256" key="1">
    <source>
        <dbReference type="SAM" id="MobiDB-lite"/>
    </source>
</evidence>
<keyword evidence="3" id="KW-1185">Reference proteome</keyword>
<evidence type="ECO:0000313" key="2">
    <source>
        <dbReference type="EMBL" id="KAG7339280.1"/>
    </source>
</evidence>
<proteinExistence type="predicted"/>
<dbReference type="Proteomes" id="UP000693970">
    <property type="component" value="Unassembled WGS sequence"/>
</dbReference>
<sequence>MGVVTHCLTARKQLSPRTPVSLPFVWFPPLNSGGDQKTFLQTQNPCQSRRERRAPEALPCQSRRPKAPMHHSKTKLATNEFHSFWLKESGGKILGDEAAASCSSSTFTICPTLRGLRLISSA</sequence>
<dbReference type="AlphaFoldDB" id="A0A9K3PA04"/>
<feature type="region of interest" description="Disordered" evidence="1">
    <location>
        <begin position="42"/>
        <end position="73"/>
    </location>
</feature>
<reference evidence="2" key="2">
    <citation type="submission" date="2021-04" db="EMBL/GenBank/DDBJ databases">
        <authorList>
            <person name="Podell S."/>
        </authorList>
    </citation>
    <scope>NUCLEOTIDE SEQUENCE</scope>
    <source>
        <strain evidence="2">Hildebrandi</strain>
    </source>
</reference>
<protein>
    <submittedName>
        <fullName evidence="2">Uncharacterized protein</fullName>
    </submittedName>
</protein>
<dbReference type="EMBL" id="JAGRRH010000037">
    <property type="protein sequence ID" value="KAG7339280.1"/>
    <property type="molecule type" value="Genomic_DNA"/>
</dbReference>
<organism evidence="2 3">
    <name type="scientific">Nitzschia inconspicua</name>
    <dbReference type="NCBI Taxonomy" id="303405"/>
    <lineage>
        <taxon>Eukaryota</taxon>
        <taxon>Sar</taxon>
        <taxon>Stramenopiles</taxon>
        <taxon>Ochrophyta</taxon>
        <taxon>Bacillariophyta</taxon>
        <taxon>Bacillariophyceae</taxon>
        <taxon>Bacillariophycidae</taxon>
        <taxon>Bacillariales</taxon>
        <taxon>Bacillariaceae</taxon>
        <taxon>Nitzschia</taxon>
    </lineage>
</organism>
<evidence type="ECO:0000313" key="3">
    <source>
        <dbReference type="Proteomes" id="UP000693970"/>
    </source>
</evidence>